<proteinExistence type="predicted"/>
<protein>
    <submittedName>
        <fullName evidence="1">1399_t:CDS:1</fullName>
    </submittedName>
</protein>
<dbReference type="EMBL" id="CAJVQC010053229">
    <property type="protein sequence ID" value="CAG8792584.1"/>
    <property type="molecule type" value="Genomic_DNA"/>
</dbReference>
<reference evidence="1" key="1">
    <citation type="submission" date="2021-06" db="EMBL/GenBank/DDBJ databases">
        <authorList>
            <person name="Kallberg Y."/>
            <person name="Tangrot J."/>
            <person name="Rosling A."/>
        </authorList>
    </citation>
    <scope>NUCLEOTIDE SEQUENCE</scope>
    <source>
        <strain evidence="1">MA461A</strain>
    </source>
</reference>
<accession>A0ACA9RGJ6</accession>
<dbReference type="Proteomes" id="UP000789920">
    <property type="component" value="Unassembled WGS sequence"/>
</dbReference>
<feature type="non-terminal residue" evidence="1">
    <location>
        <position position="59"/>
    </location>
</feature>
<name>A0ACA9RGJ6_9GLOM</name>
<sequence length="59" mass="6774">RQKLCMRYLAQFKASRVFMTVAQTKPSLQSVNSTIETSLPKRNQFTQEEIEIAAQLDPT</sequence>
<gene>
    <name evidence="1" type="ORF">RPERSI_LOCUS19420</name>
</gene>
<keyword evidence="2" id="KW-1185">Reference proteome</keyword>
<evidence type="ECO:0000313" key="2">
    <source>
        <dbReference type="Proteomes" id="UP000789920"/>
    </source>
</evidence>
<feature type="non-terminal residue" evidence="1">
    <location>
        <position position="1"/>
    </location>
</feature>
<comment type="caution">
    <text evidence="1">The sequence shown here is derived from an EMBL/GenBank/DDBJ whole genome shotgun (WGS) entry which is preliminary data.</text>
</comment>
<organism evidence="1 2">
    <name type="scientific">Racocetra persica</name>
    <dbReference type="NCBI Taxonomy" id="160502"/>
    <lineage>
        <taxon>Eukaryota</taxon>
        <taxon>Fungi</taxon>
        <taxon>Fungi incertae sedis</taxon>
        <taxon>Mucoromycota</taxon>
        <taxon>Glomeromycotina</taxon>
        <taxon>Glomeromycetes</taxon>
        <taxon>Diversisporales</taxon>
        <taxon>Gigasporaceae</taxon>
        <taxon>Racocetra</taxon>
    </lineage>
</organism>
<evidence type="ECO:0000313" key="1">
    <source>
        <dbReference type="EMBL" id="CAG8792584.1"/>
    </source>
</evidence>